<dbReference type="InParanoid" id="A0A1X7VNE2"/>
<reference evidence="2" key="1">
    <citation type="submission" date="2017-05" db="UniProtKB">
        <authorList>
            <consortium name="EnsemblMetazoa"/>
        </authorList>
    </citation>
    <scope>IDENTIFICATION</scope>
</reference>
<keyword evidence="1" id="KW-0472">Membrane</keyword>
<proteinExistence type="predicted"/>
<feature type="transmembrane region" description="Helical" evidence="1">
    <location>
        <begin position="151"/>
        <end position="174"/>
    </location>
</feature>
<keyword evidence="1" id="KW-1133">Transmembrane helix</keyword>
<feature type="transmembrane region" description="Helical" evidence="1">
    <location>
        <begin position="12"/>
        <end position="32"/>
    </location>
</feature>
<organism evidence="2">
    <name type="scientific">Amphimedon queenslandica</name>
    <name type="common">Sponge</name>
    <dbReference type="NCBI Taxonomy" id="400682"/>
    <lineage>
        <taxon>Eukaryota</taxon>
        <taxon>Metazoa</taxon>
        <taxon>Porifera</taxon>
        <taxon>Demospongiae</taxon>
        <taxon>Heteroscleromorpha</taxon>
        <taxon>Haplosclerida</taxon>
        <taxon>Niphatidae</taxon>
        <taxon>Amphimedon</taxon>
    </lineage>
</organism>
<protein>
    <submittedName>
        <fullName evidence="2">Uncharacterized protein</fullName>
    </submittedName>
</protein>
<sequence length="199" mass="22587">MSNKVSAILWSRGFSAGIPAITLLFLCLAIGFNNAPSNGSLPRSLTNCTRLSLSSLDPNWLQRSVNIFCGLFIGLTAICVFYQLIVIALKICADSFIDKNLKYFYWIEVILAIVFMSLFIGIIVGIYLLTWLRSDYLDAFEQRLRNVDTKYFSITSTMLWFAFGFSISSIYNMINVLISVVASKDRCSQEYNRNNIEMK</sequence>
<feature type="transmembrane region" description="Helical" evidence="1">
    <location>
        <begin position="103"/>
        <end position="131"/>
    </location>
</feature>
<accession>A0A1X7VNE2</accession>
<dbReference type="EnsemblMetazoa" id="Aqu2.1.40913_001">
    <property type="protein sequence ID" value="Aqu2.1.40913_001"/>
    <property type="gene ID" value="Aqu2.1.40913"/>
</dbReference>
<feature type="transmembrane region" description="Helical" evidence="1">
    <location>
        <begin position="65"/>
        <end position="91"/>
    </location>
</feature>
<evidence type="ECO:0000256" key="1">
    <source>
        <dbReference type="SAM" id="Phobius"/>
    </source>
</evidence>
<evidence type="ECO:0000313" key="2">
    <source>
        <dbReference type="EnsemblMetazoa" id="Aqu2.1.40913_001"/>
    </source>
</evidence>
<name>A0A1X7VNE2_AMPQE</name>
<keyword evidence="1" id="KW-0812">Transmembrane</keyword>
<dbReference type="AlphaFoldDB" id="A0A1X7VNE2"/>